<dbReference type="EMBL" id="GEZM01030663">
    <property type="protein sequence ID" value="JAV85438.1"/>
    <property type="molecule type" value="Transcribed_RNA"/>
</dbReference>
<evidence type="ECO:0000256" key="1">
    <source>
        <dbReference type="SAM" id="Phobius"/>
    </source>
</evidence>
<proteinExistence type="predicted"/>
<feature type="transmembrane region" description="Helical" evidence="1">
    <location>
        <begin position="96"/>
        <end position="120"/>
    </location>
</feature>
<name>A0A1Y1MNB2_PHOPY</name>
<dbReference type="EMBL" id="GEZM01030664">
    <property type="protein sequence ID" value="JAV85436.1"/>
    <property type="molecule type" value="Transcribed_RNA"/>
</dbReference>
<keyword evidence="1" id="KW-1133">Transmembrane helix</keyword>
<sequence length="289" mass="31470">MDEISVVIQDRSNFTDSTWWLQLLEPDGAPPIPLDSTEGGLWSGNFVPPPPRPVYLEEGVSTDGLTTCDLCSWAWKNTRSLATDNITLGAATKVEWVVTLVVVSLISAVVGAAVMVTVLYCRRIKNTVANDDGSGVQRPPIATPDDKVISLTHSNLNSQSKGIWSCIFRNVTSTTQLDAPPASSTENHYTHMDEAYNSTDEALYAELDRYSTNSPAYQNTGYTDPDIPSSSAPSSAYYSDLSVNTVNDRTYEIVGLATTTDWEINDPQRKSAVKLSSISETVTVPSDYV</sequence>
<evidence type="ECO:0000313" key="2">
    <source>
        <dbReference type="EMBL" id="JAV85436.1"/>
    </source>
</evidence>
<protein>
    <submittedName>
        <fullName evidence="2">Uncharacterized protein</fullName>
    </submittedName>
</protein>
<reference evidence="2" key="1">
    <citation type="journal article" date="2016" name="Sci. Rep.">
        <title>Molecular characterization of firefly nuptial gifts: a multi-omics approach sheds light on postcopulatory sexual selection.</title>
        <authorList>
            <person name="Al-Wathiqui N."/>
            <person name="Fallon T.R."/>
            <person name="South A."/>
            <person name="Weng J.K."/>
            <person name="Lewis S.M."/>
        </authorList>
    </citation>
    <scope>NUCLEOTIDE SEQUENCE</scope>
</reference>
<keyword evidence="1" id="KW-0472">Membrane</keyword>
<dbReference type="AlphaFoldDB" id="A0A1Y1MNB2"/>
<accession>A0A1Y1MNB2</accession>
<keyword evidence="1" id="KW-0812">Transmembrane</keyword>
<organism evidence="2">
    <name type="scientific">Photinus pyralis</name>
    <name type="common">Common eastern firefly</name>
    <name type="synonym">Lampyris pyralis</name>
    <dbReference type="NCBI Taxonomy" id="7054"/>
    <lineage>
        <taxon>Eukaryota</taxon>
        <taxon>Metazoa</taxon>
        <taxon>Ecdysozoa</taxon>
        <taxon>Arthropoda</taxon>
        <taxon>Hexapoda</taxon>
        <taxon>Insecta</taxon>
        <taxon>Pterygota</taxon>
        <taxon>Neoptera</taxon>
        <taxon>Endopterygota</taxon>
        <taxon>Coleoptera</taxon>
        <taxon>Polyphaga</taxon>
        <taxon>Elateriformia</taxon>
        <taxon>Elateroidea</taxon>
        <taxon>Lampyridae</taxon>
        <taxon>Lampyrinae</taxon>
        <taxon>Photinus</taxon>
    </lineage>
</organism>